<name>A0A2S3IMS9_9POAL</name>
<protein>
    <submittedName>
        <fullName evidence="2">Uncharacterized protein</fullName>
    </submittedName>
</protein>
<proteinExistence type="predicted"/>
<reference evidence="2" key="1">
    <citation type="submission" date="2018-04" db="EMBL/GenBank/DDBJ databases">
        <title>WGS assembly of Panicum hallii.</title>
        <authorList>
            <person name="Lovell J."/>
            <person name="Jenkins J."/>
            <person name="Lowry D."/>
            <person name="Mamidi S."/>
            <person name="Sreedasyam A."/>
            <person name="Weng X."/>
            <person name="Barry K."/>
            <person name="Bonette J."/>
            <person name="Campitelli B."/>
            <person name="Daum C."/>
            <person name="Gordon S."/>
            <person name="Gould B."/>
            <person name="Lipzen A."/>
            <person name="Macqueen A."/>
            <person name="Palacio-Mejia J."/>
            <person name="Plott C."/>
            <person name="Shakirov E."/>
            <person name="Shu S."/>
            <person name="Yoshinaga Y."/>
            <person name="Zane M."/>
            <person name="Rokhsar D."/>
            <person name="Grimwood J."/>
            <person name="Schmutz J."/>
            <person name="Juenger T."/>
        </authorList>
    </citation>
    <scope>NUCLEOTIDE SEQUENCE [LARGE SCALE GENOMIC DNA]</scope>
    <source>
        <strain evidence="2">FIL2</strain>
    </source>
</reference>
<evidence type="ECO:0000256" key="1">
    <source>
        <dbReference type="SAM" id="MobiDB-lite"/>
    </source>
</evidence>
<dbReference type="AlphaFoldDB" id="A0A2S3IMS9"/>
<dbReference type="Proteomes" id="UP000243499">
    <property type="component" value="Chromosome 9"/>
</dbReference>
<gene>
    <name evidence="2" type="ORF">PAHAL_9G344400</name>
</gene>
<organism evidence="2">
    <name type="scientific">Panicum hallii</name>
    <dbReference type="NCBI Taxonomy" id="206008"/>
    <lineage>
        <taxon>Eukaryota</taxon>
        <taxon>Viridiplantae</taxon>
        <taxon>Streptophyta</taxon>
        <taxon>Embryophyta</taxon>
        <taxon>Tracheophyta</taxon>
        <taxon>Spermatophyta</taxon>
        <taxon>Magnoliopsida</taxon>
        <taxon>Liliopsida</taxon>
        <taxon>Poales</taxon>
        <taxon>Poaceae</taxon>
        <taxon>PACMAD clade</taxon>
        <taxon>Panicoideae</taxon>
        <taxon>Panicodae</taxon>
        <taxon>Paniceae</taxon>
        <taxon>Panicinae</taxon>
        <taxon>Panicum</taxon>
        <taxon>Panicum sect. Panicum</taxon>
    </lineage>
</organism>
<dbReference type="EMBL" id="CM008054">
    <property type="protein sequence ID" value="PAN47756.1"/>
    <property type="molecule type" value="Genomic_DNA"/>
</dbReference>
<accession>A0A2S3IMS9</accession>
<dbReference type="Gramene" id="PAN47756">
    <property type="protein sequence ID" value="PAN47756"/>
    <property type="gene ID" value="PAHAL_9G344400"/>
</dbReference>
<feature type="region of interest" description="Disordered" evidence="1">
    <location>
        <begin position="14"/>
        <end position="64"/>
    </location>
</feature>
<evidence type="ECO:0000313" key="2">
    <source>
        <dbReference type="EMBL" id="PAN47756.1"/>
    </source>
</evidence>
<sequence length="144" mass="14359">MNPARHLSLLTVVSNGSESGGSTGGTRRSQPSCARLIGGRSVGGGRLSQPGHGSSERISGAPCRVRGQGGWTRGPFDGRPPACAWTSTTSSTLPFRRTKILGCRIGGAGDAGGGLACCRGAGGGCRRWVCSGCGQANVGAACGR</sequence>